<reference evidence="2" key="1">
    <citation type="submission" date="2016-10" db="EMBL/GenBank/DDBJ databases">
        <title>Sequence of Gallionella enrichment culture.</title>
        <authorList>
            <person name="Poehlein A."/>
            <person name="Muehling M."/>
            <person name="Daniel R."/>
        </authorList>
    </citation>
    <scope>NUCLEOTIDE SEQUENCE</scope>
</reference>
<sequence length="225" mass="24308">MNAGEYDAWYRTPRGRWIGDVEYALLSGMLGARRGETLLDIGCGTGYFTRRFARDAGLAATGIDIDREWVAYAAARAGDIPFLVGDARRLPFADASFDTAIAVTSLCFVEEERSAIAEIVRVTRRRFAIGLLNRHSLLFLQKGSAGGKGAYRGARWHSASEIRTLFESLPVTDLAIRTAVCCPDGASIAKSLEGIVPQCLGVGGFIAVAGGTPPFQLRQDHASRH</sequence>
<dbReference type="InterPro" id="IPR050508">
    <property type="entry name" value="Methyltransf_Superfamily"/>
</dbReference>
<dbReference type="CDD" id="cd02440">
    <property type="entry name" value="AdoMet_MTases"/>
    <property type="match status" value="1"/>
</dbReference>
<organism evidence="2">
    <name type="scientific">mine drainage metagenome</name>
    <dbReference type="NCBI Taxonomy" id="410659"/>
    <lineage>
        <taxon>unclassified sequences</taxon>
        <taxon>metagenomes</taxon>
        <taxon>ecological metagenomes</taxon>
    </lineage>
</organism>
<feature type="domain" description="Methyltransferase type 11" evidence="1">
    <location>
        <begin position="39"/>
        <end position="125"/>
    </location>
</feature>
<dbReference type="PANTHER" id="PTHR42912:SF80">
    <property type="entry name" value="METHYLTRANSFERASE DOMAIN-CONTAINING PROTEIN"/>
    <property type="match status" value="1"/>
</dbReference>
<dbReference type="EC" id="2.1.1.197" evidence="2"/>
<evidence type="ECO:0000259" key="1">
    <source>
        <dbReference type="Pfam" id="PF08241"/>
    </source>
</evidence>
<dbReference type="GO" id="GO:0032259">
    <property type="term" value="P:methylation"/>
    <property type="evidence" value="ECO:0007669"/>
    <property type="project" value="UniProtKB-KW"/>
</dbReference>
<dbReference type="SUPFAM" id="SSF53335">
    <property type="entry name" value="S-adenosyl-L-methionine-dependent methyltransferases"/>
    <property type="match status" value="1"/>
</dbReference>
<dbReference type="Pfam" id="PF08241">
    <property type="entry name" value="Methyltransf_11"/>
    <property type="match status" value="1"/>
</dbReference>
<name>A0A1J5QQZ1_9ZZZZ</name>
<dbReference type="EMBL" id="MLJW01001419">
    <property type="protein sequence ID" value="OIQ78341.1"/>
    <property type="molecule type" value="Genomic_DNA"/>
</dbReference>
<dbReference type="InterPro" id="IPR013216">
    <property type="entry name" value="Methyltransf_11"/>
</dbReference>
<protein>
    <submittedName>
        <fullName evidence="2">Malonyl-[acyl-carrier protein] O-methyltransferase</fullName>
        <ecNumber evidence="2">2.1.1.197</ecNumber>
    </submittedName>
</protein>
<gene>
    <name evidence="2" type="primary">bioC_20</name>
    <name evidence="2" type="ORF">GALL_399570</name>
</gene>
<dbReference type="GO" id="GO:0008757">
    <property type="term" value="F:S-adenosylmethionine-dependent methyltransferase activity"/>
    <property type="evidence" value="ECO:0007669"/>
    <property type="project" value="InterPro"/>
</dbReference>
<keyword evidence="2" id="KW-0808">Transferase</keyword>
<evidence type="ECO:0000313" key="2">
    <source>
        <dbReference type="EMBL" id="OIQ78341.1"/>
    </source>
</evidence>
<keyword evidence="2" id="KW-0489">Methyltransferase</keyword>
<dbReference type="AlphaFoldDB" id="A0A1J5QQZ1"/>
<accession>A0A1J5QQZ1</accession>
<dbReference type="GO" id="GO:0102130">
    <property type="term" value="F:malonyl-CoA methyltransferase activity"/>
    <property type="evidence" value="ECO:0007669"/>
    <property type="project" value="UniProtKB-EC"/>
</dbReference>
<proteinExistence type="predicted"/>
<dbReference type="Gene3D" id="3.40.50.150">
    <property type="entry name" value="Vaccinia Virus protein VP39"/>
    <property type="match status" value="1"/>
</dbReference>
<dbReference type="InterPro" id="IPR029063">
    <property type="entry name" value="SAM-dependent_MTases_sf"/>
</dbReference>
<comment type="caution">
    <text evidence="2">The sequence shown here is derived from an EMBL/GenBank/DDBJ whole genome shotgun (WGS) entry which is preliminary data.</text>
</comment>
<dbReference type="PANTHER" id="PTHR42912">
    <property type="entry name" value="METHYLTRANSFERASE"/>
    <property type="match status" value="1"/>
</dbReference>